<dbReference type="PROSITE" id="PS00973">
    <property type="entry name" value="USP_2"/>
    <property type="match status" value="2"/>
</dbReference>
<dbReference type="EMBL" id="CAJOBB010005033">
    <property type="protein sequence ID" value="CAF4113204.1"/>
    <property type="molecule type" value="Genomic_DNA"/>
</dbReference>
<dbReference type="Proteomes" id="UP000663868">
    <property type="component" value="Unassembled WGS sequence"/>
</dbReference>
<organism evidence="15 18">
    <name type="scientific">Adineta steineri</name>
    <dbReference type="NCBI Taxonomy" id="433720"/>
    <lineage>
        <taxon>Eukaryota</taxon>
        <taxon>Metazoa</taxon>
        <taxon>Spiralia</taxon>
        <taxon>Gnathifera</taxon>
        <taxon>Rotifera</taxon>
        <taxon>Eurotatoria</taxon>
        <taxon>Bdelloidea</taxon>
        <taxon>Adinetida</taxon>
        <taxon>Adinetidae</taxon>
        <taxon>Adineta</taxon>
    </lineage>
</organism>
<dbReference type="EMBL" id="CAJNOE010000017">
    <property type="protein sequence ID" value="CAF0738171.1"/>
    <property type="molecule type" value="Genomic_DNA"/>
</dbReference>
<evidence type="ECO:0000256" key="9">
    <source>
        <dbReference type="ARBA" id="ARBA00022786"/>
    </source>
</evidence>
<evidence type="ECO:0000259" key="11">
    <source>
        <dbReference type="PROSITE" id="PS50053"/>
    </source>
</evidence>
<dbReference type="InterPro" id="IPR028889">
    <property type="entry name" value="USP"/>
</dbReference>
<dbReference type="Gene3D" id="3.90.70.10">
    <property type="entry name" value="Cysteine proteinases"/>
    <property type="match status" value="2"/>
</dbReference>
<dbReference type="EC" id="3.4.19.12" evidence="3"/>
<gene>
    <name evidence="14" type="ORF">IZO911_LOCUS3360</name>
    <name evidence="15" type="ORF">JYZ213_LOCUS2443</name>
    <name evidence="17" type="ORF">KXQ929_LOCUS35204</name>
    <name evidence="16" type="ORF">OXD698_LOCUS619</name>
</gene>
<proteinExistence type="predicted"/>
<dbReference type="PROSITE" id="PS00518">
    <property type="entry name" value="ZF_RING_1"/>
    <property type="match status" value="1"/>
</dbReference>
<dbReference type="AlphaFoldDB" id="A0A813P9V3"/>
<evidence type="ECO:0000259" key="13">
    <source>
        <dbReference type="PROSITE" id="PS51873"/>
    </source>
</evidence>
<dbReference type="EMBL" id="CAJOAZ010000015">
    <property type="protein sequence ID" value="CAF3489114.1"/>
    <property type="molecule type" value="Genomic_DNA"/>
</dbReference>
<dbReference type="PANTHER" id="PTHR21646">
    <property type="entry name" value="UBIQUITIN CARBOXYL-TERMINAL HYDROLASE"/>
    <property type="match status" value="1"/>
</dbReference>
<evidence type="ECO:0000256" key="8">
    <source>
        <dbReference type="ARBA" id="ARBA00022771"/>
    </source>
</evidence>
<dbReference type="Proteomes" id="UP000663845">
    <property type="component" value="Unassembled WGS sequence"/>
</dbReference>
<dbReference type="GO" id="GO:0008270">
    <property type="term" value="F:zinc ion binding"/>
    <property type="evidence" value="ECO:0007669"/>
    <property type="project" value="UniProtKB-KW"/>
</dbReference>
<dbReference type="Proteomes" id="UP000663860">
    <property type="component" value="Unassembled WGS sequence"/>
</dbReference>
<dbReference type="InterPro" id="IPR001394">
    <property type="entry name" value="Peptidase_C19_UCH"/>
</dbReference>
<evidence type="ECO:0000256" key="5">
    <source>
        <dbReference type="ARBA" id="ARBA00022679"/>
    </source>
</evidence>
<reference evidence="15" key="1">
    <citation type="submission" date="2021-02" db="EMBL/GenBank/DDBJ databases">
        <authorList>
            <person name="Nowell W R."/>
        </authorList>
    </citation>
    <scope>NUCLEOTIDE SEQUENCE</scope>
</reference>
<keyword evidence="6" id="KW-0479">Metal-binding</keyword>
<keyword evidence="10" id="KW-0862">Zinc</keyword>
<evidence type="ECO:0000313" key="14">
    <source>
        <dbReference type="EMBL" id="CAF0738171.1"/>
    </source>
</evidence>
<feature type="domain" description="RING-type" evidence="13">
    <location>
        <begin position="111"/>
        <end position="315"/>
    </location>
</feature>
<evidence type="ECO:0000256" key="1">
    <source>
        <dbReference type="ARBA" id="ARBA00000707"/>
    </source>
</evidence>
<feature type="domain" description="USP" evidence="12">
    <location>
        <begin position="921"/>
        <end position="1212"/>
    </location>
</feature>
<comment type="caution">
    <text evidence="15">The sequence shown here is derived from an EMBL/GenBank/DDBJ whole genome shotgun (WGS) entry which is preliminary data.</text>
</comment>
<evidence type="ECO:0000256" key="3">
    <source>
        <dbReference type="ARBA" id="ARBA00012759"/>
    </source>
</evidence>
<dbReference type="PROSITE" id="PS50235">
    <property type="entry name" value="USP_3"/>
    <property type="match status" value="2"/>
</dbReference>
<protein>
    <recommendedName>
        <fullName evidence="3">ubiquitinyl hydrolase 1</fullName>
        <ecNumber evidence="3">3.4.19.12</ecNumber>
    </recommendedName>
</protein>
<dbReference type="GO" id="GO:0004843">
    <property type="term" value="F:cysteine-type deubiquitinase activity"/>
    <property type="evidence" value="ECO:0007669"/>
    <property type="project" value="UniProtKB-EC"/>
</dbReference>
<dbReference type="Gene3D" id="3.10.20.90">
    <property type="entry name" value="Phosphatidylinositol 3-kinase Catalytic Subunit, Chain A, domain 1"/>
    <property type="match status" value="1"/>
</dbReference>
<evidence type="ECO:0000256" key="2">
    <source>
        <dbReference type="ARBA" id="ARBA00004906"/>
    </source>
</evidence>
<dbReference type="PROSITE" id="PS51873">
    <property type="entry name" value="TRIAD"/>
    <property type="match status" value="1"/>
</dbReference>
<dbReference type="InterPro" id="IPR044066">
    <property type="entry name" value="TRIAD_supradom"/>
</dbReference>
<keyword evidence="8" id="KW-0863">Zinc-finger</keyword>
<dbReference type="GO" id="GO:0016579">
    <property type="term" value="P:protein deubiquitination"/>
    <property type="evidence" value="ECO:0007669"/>
    <property type="project" value="InterPro"/>
</dbReference>
<evidence type="ECO:0000256" key="10">
    <source>
        <dbReference type="ARBA" id="ARBA00022833"/>
    </source>
</evidence>
<evidence type="ECO:0000313" key="16">
    <source>
        <dbReference type="EMBL" id="CAF3489114.1"/>
    </source>
</evidence>
<dbReference type="PROSITE" id="PS00972">
    <property type="entry name" value="USP_1"/>
    <property type="match status" value="2"/>
</dbReference>
<feature type="domain" description="USP" evidence="12">
    <location>
        <begin position="438"/>
        <end position="732"/>
    </location>
</feature>
<keyword evidence="5" id="KW-0808">Transferase</keyword>
<evidence type="ECO:0000313" key="15">
    <source>
        <dbReference type="EMBL" id="CAF0750329.1"/>
    </source>
</evidence>
<sequence>MSKVINVLFSTLKGSKHCGQLKDGYTVNDIKQLVKDKFGSDNFRLVINGKEIQDNDPVKFAELKKSIKNNTVIYVCQRMDGGTGMVDIESHKATILVDLQDELRKISTQPNNSECMICTEEKKCLKFCCNSIICKECFPNYFVHYDYKLTCLNCNQVLAPEKLFKTRQFIQSLALLDETKLMARNIDFQICTCGAFSINSTMYAKQKCGNCQRWLCFFCNSDWDEKEKKMRNEEYTCKVNCFWETKITYQLVTLEYNENMKVPNRRCCPKCFECGSYDQKCKYHKCKCGHKFCFICLKSQGDCQRDFRSAYNRPCGDVAQQSYTIFPRICDTKKAQVSKTEGGVLRAFVLEHSEECSKRIIPVSTSKSTAANVDDMDSQTASTPFQLKNLDLHNTSNLILKPKLSLLEYMSSLSPSNYLKARTNNLSLLLTRDTLGVCGLNNIGNTCYMNSAIQCLNSIPHIVEWAMNQPRLSTHKNIINVYASLVQSMWSGHRTYVTPQELKGYIGRLAPIFSNYGQKDSHEFMNILLTELQTVDATSFFMDLFQIHTQSETTCDKCQHHDSIEETSTFFPLPVPQLKLHDSAEVLLEDLISGFCQDDLLDGQYHCQKCETCQTARHKTTIIQPLPRILIIQLQRFPFDGTTRKIDTYVQYKLEYQNLLSDNDRYELYAISMHSGSLAGGHYTAVGRNYKNDQCATSVYTYLFKEIIAERLEMLLPENLPTQQLSLQYDIKKYDRICLYDRNEDNMKPNVVISPFQSLYPWKELDLLIKSSSGDTSEQSEGSTSTDIDCIQASDTFSNSFEAQCTDSNLLIFIRCLQLIVKIPWSLAVLIYDRLSKTLKRNKTETSSNSFVAKCTSYIRIIFIRCQRLVALILWSLAVSISNRLFKTLKRNKTNILSPDTLNNTNKIDKHQQQSNKPGLCGLTNIGSTCYMNSAVQCLSNIPKFTEWAQVQESSSDQINVTEAYTTLIKSMWSSENSCITPHNIKQRVSRHNSVFGDYAQKDSHEFMNSLLNALHDELKQNNSSREQSSIITDLFRIGTESAVTCLECGTRDANEETTYCLPLSLGNESEVSLNSLVNDFLKEELLDGLYDCSECKGLRSAQQKTSICHPLPPVIIVQLKRFTFDETNEKLHTLVKYSLVNWKVLNDDNSLYDLVAVSIHVGNLKQGHYTTYAKNDGDKAWYSFNDDRICEITDEKDIITKNAYILVYVKQM</sequence>
<dbReference type="PROSITE" id="PS50053">
    <property type="entry name" value="UBIQUITIN_2"/>
    <property type="match status" value="1"/>
</dbReference>
<dbReference type="InterPro" id="IPR029071">
    <property type="entry name" value="Ubiquitin-like_domsf"/>
</dbReference>
<evidence type="ECO:0000313" key="17">
    <source>
        <dbReference type="EMBL" id="CAF4113204.1"/>
    </source>
</evidence>
<dbReference type="InterPro" id="IPR050185">
    <property type="entry name" value="Ub_carboxyl-term_hydrolase"/>
</dbReference>
<evidence type="ECO:0000256" key="6">
    <source>
        <dbReference type="ARBA" id="ARBA00022723"/>
    </source>
</evidence>
<dbReference type="EMBL" id="CAJNOG010000012">
    <property type="protein sequence ID" value="CAF0750329.1"/>
    <property type="molecule type" value="Genomic_DNA"/>
</dbReference>
<dbReference type="CDD" id="cd17039">
    <property type="entry name" value="Ubl_ubiquitin_like"/>
    <property type="match status" value="1"/>
</dbReference>
<dbReference type="InterPro" id="IPR018200">
    <property type="entry name" value="USP_CS"/>
</dbReference>
<keyword evidence="9" id="KW-0833">Ubl conjugation pathway</keyword>
<comment type="catalytic activity">
    <reaction evidence="1">
        <text>Thiol-dependent hydrolysis of ester, thioester, amide, peptide and isopeptide bonds formed by the C-terminal Gly of ubiquitin (a 76-residue protein attached to proteins as an intracellular targeting signal).</text>
        <dbReference type="EC" id="3.4.19.12"/>
    </reaction>
</comment>
<evidence type="ECO:0000256" key="4">
    <source>
        <dbReference type="ARBA" id="ARBA00022553"/>
    </source>
</evidence>
<comment type="pathway">
    <text evidence="2">Protein modification; protein ubiquitination.</text>
</comment>
<evidence type="ECO:0000256" key="7">
    <source>
        <dbReference type="ARBA" id="ARBA00022737"/>
    </source>
</evidence>
<dbReference type="GO" id="GO:0016740">
    <property type="term" value="F:transferase activity"/>
    <property type="evidence" value="ECO:0007669"/>
    <property type="project" value="UniProtKB-KW"/>
</dbReference>
<keyword evidence="7" id="KW-0677">Repeat</keyword>
<evidence type="ECO:0000259" key="12">
    <source>
        <dbReference type="PROSITE" id="PS50235"/>
    </source>
</evidence>
<dbReference type="InterPro" id="IPR017907">
    <property type="entry name" value="Znf_RING_CS"/>
</dbReference>
<dbReference type="SUPFAM" id="SSF54236">
    <property type="entry name" value="Ubiquitin-like"/>
    <property type="match status" value="1"/>
</dbReference>
<evidence type="ECO:0000313" key="18">
    <source>
        <dbReference type="Proteomes" id="UP000663845"/>
    </source>
</evidence>
<feature type="domain" description="Ubiquitin-like" evidence="11">
    <location>
        <begin position="5"/>
        <end position="82"/>
    </location>
</feature>
<accession>A0A813P9V3</accession>
<name>A0A813P9V3_9BILA</name>
<dbReference type="InterPro" id="IPR000626">
    <property type="entry name" value="Ubiquitin-like_dom"/>
</dbReference>
<dbReference type="InterPro" id="IPR038765">
    <property type="entry name" value="Papain-like_cys_pep_sf"/>
</dbReference>
<dbReference type="GO" id="GO:0009893">
    <property type="term" value="P:positive regulation of metabolic process"/>
    <property type="evidence" value="ECO:0007669"/>
    <property type="project" value="UniProtKB-ARBA"/>
</dbReference>
<keyword evidence="4" id="KW-0597">Phosphoprotein</keyword>
<dbReference type="Proteomes" id="UP000663844">
    <property type="component" value="Unassembled WGS sequence"/>
</dbReference>
<dbReference type="Pfam" id="PF00443">
    <property type="entry name" value="UCH"/>
    <property type="match status" value="2"/>
</dbReference>
<dbReference type="SUPFAM" id="SSF54001">
    <property type="entry name" value="Cysteine proteinases"/>
    <property type="match status" value="2"/>
</dbReference>